<gene>
    <name evidence="2" type="ORF">ABE541_04580</name>
</gene>
<evidence type="ECO:0000313" key="2">
    <source>
        <dbReference type="EMBL" id="MEN5376532.1"/>
    </source>
</evidence>
<keyword evidence="1" id="KW-1133">Transmembrane helix</keyword>
<proteinExistence type="predicted"/>
<keyword evidence="1" id="KW-0812">Transmembrane</keyword>
<keyword evidence="1" id="KW-0472">Membrane</keyword>
<name>A0ABV0BPM3_9SPHI</name>
<organism evidence="2 3">
    <name type="scientific">Sphingobacterium kitahiroshimense</name>
    <dbReference type="NCBI Taxonomy" id="470446"/>
    <lineage>
        <taxon>Bacteria</taxon>
        <taxon>Pseudomonadati</taxon>
        <taxon>Bacteroidota</taxon>
        <taxon>Sphingobacteriia</taxon>
        <taxon>Sphingobacteriales</taxon>
        <taxon>Sphingobacteriaceae</taxon>
        <taxon>Sphingobacterium</taxon>
    </lineage>
</organism>
<feature type="transmembrane region" description="Helical" evidence="1">
    <location>
        <begin position="124"/>
        <end position="142"/>
    </location>
</feature>
<comment type="caution">
    <text evidence="2">The sequence shown here is derived from an EMBL/GenBank/DDBJ whole genome shotgun (WGS) entry which is preliminary data.</text>
</comment>
<keyword evidence="3" id="KW-1185">Reference proteome</keyword>
<dbReference type="EMBL" id="JBDJNQ010000002">
    <property type="protein sequence ID" value="MEN5376532.1"/>
    <property type="molecule type" value="Genomic_DNA"/>
</dbReference>
<reference evidence="2 3" key="1">
    <citation type="submission" date="2024-04" db="EMBL/GenBank/DDBJ databases">
        <title>WGS of bacteria from Torrens River.</title>
        <authorList>
            <person name="Wyrsch E.R."/>
            <person name="Drigo B."/>
        </authorList>
    </citation>
    <scope>NUCLEOTIDE SEQUENCE [LARGE SCALE GENOMIC DNA]</scope>
    <source>
        <strain evidence="2 3">TWI391</strain>
    </source>
</reference>
<evidence type="ECO:0000256" key="1">
    <source>
        <dbReference type="SAM" id="Phobius"/>
    </source>
</evidence>
<sequence length="144" mass="16823">MEPYKNEIIAAVKMHETKIYFFFRYRLYLVFNSHDHNTETTYAQAITEKTLPGLRPYVAKIRTAVACIIPRIYAVNNVCIYLGDSAYPSLFVILRVRSIRIILKFLNKNKIRTHINTIKVASKHLIAMFAIDYSTISLFLYLKI</sequence>
<evidence type="ECO:0000313" key="3">
    <source>
        <dbReference type="Proteomes" id="UP001409291"/>
    </source>
</evidence>
<evidence type="ECO:0008006" key="4">
    <source>
        <dbReference type="Google" id="ProtNLM"/>
    </source>
</evidence>
<dbReference type="Proteomes" id="UP001409291">
    <property type="component" value="Unassembled WGS sequence"/>
</dbReference>
<accession>A0ABV0BPM3</accession>
<dbReference type="RefSeq" id="WP_346580752.1">
    <property type="nucleotide sequence ID" value="NZ_JBDJNQ010000002.1"/>
</dbReference>
<protein>
    <recommendedName>
        <fullName evidence="4">DDE Tnp4 domain-containing protein</fullName>
    </recommendedName>
</protein>